<dbReference type="EMBL" id="CCAE010000010">
    <property type="protein sequence ID" value="CDN87360.1"/>
    <property type="molecule type" value="Genomic_DNA"/>
</dbReference>
<dbReference type="AlphaFoldDB" id="A0A1L1PCY2"/>
<name>A0A1L1PCY2_HYDIT</name>
<proteinExistence type="predicted"/>
<gene>
    <name evidence="1" type="ORF">BN948_01782</name>
</gene>
<reference evidence="2" key="1">
    <citation type="submission" date="2014-11" db="EMBL/GenBank/DDBJ databases">
        <title>Draft genome sequence of Hydrogenophaga intermedia S1.</title>
        <authorList>
            <person name="Gan H.M."/>
            <person name="Chew T.H."/>
            <person name="Stolz A."/>
        </authorList>
    </citation>
    <scope>NUCLEOTIDE SEQUENCE [LARGE SCALE GENOMIC DNA]</scope>
    <source>
        <strain evidence="2">S1</strain>
    </source>
</reference>
<dbReference type="Proteomes" id="UP000028878">
    <property type="component" value="Unassembled WGS sequence"/>
</dbReference>
<accession>A0A1L1PCY2</accession>
<evidence type="ECO:0000313" key="2">
    <source>
        <dbReference type="Proteomes" id="UP000028878"/>
    </source>
</evidence>
<protein>
    <submittedName>
        <fullName evidence="1">Uncharacterized protein</fullName>
    </submittedName>
</protein>
<keyword evidence="2" id="KW-1185">Reference proteome</keyword>
<sequence length="29" mass="3065">MDLQDKALIVWCLVCLAVSYALGWPGAGA</sequence>
<organism evidence="1 2">
    <name type="scientific">Hydrogenophaga intermedia</name>
    <dbReference type="NCBI Taxonomy" id="65786"/>
    <lineage>
        <taxon>Bacteria</taxon>
        <taxon>Pseudomonadati</taxon>
        <taxon>Pseudomonadota</taxon>
        <taxon>Betaproteobacteria</taxon>
        <taxon>Burkholderiales</taxon>
        <taxon>Comamonadaceae</taxon>
        <taxon>Hydrogenophaga</taxon>
    </lineage>
</organism>
<evidence type="ECO:0000313" key="1">
    <source>
        <dbReference type="EMBL" id="CDN87360.1"/>
    </source>
</evidence>